<organism evidence="2 3">
    <name type="scientific">Caulobacter vibrioides (strain NA1000 / CB15N)</name>
    <name type="common">Caulobacter crescentus</name>
    <dbReference type="NCBI Taxonomy" id="565050"/>
    <lineage>
        <taxon>Bacteria</taxon>
        <taxon>Pseudomonadati</taxon>
        <taxon>Pseudomonadota</taxon>
        <taxon>Alphaproteobacteria</taxon>
        <taxon>Caulobacterales</taxon>
        <taxon>Caulobacteraceae</taxon>
        <taxon>Caulobacter</taxon>
    </lineage>
</organism>
<keyword evidence="3" id="KW-1185">Reference proteome</keyword>
<evidence type="ECO:0000313" key="3">
    <source>
        <dbReference type="Proteomes" id="UP000001364"/>
    </source>
</evidence>
<feature type="transmembrane region" description="Helical" evidence="1">
    <location>
        <begin position="129"/>
        <end position="155"/>
    </location>
</feature>
<dbReference type="GO" id="GO:0016874">
    <property type="term" value="F:ligase activity"/>
    <property type="evidence" value="ECO:0007669"/>
    <property type="project" value="UniProtKB-KW"/>
</dbReference>
<feature type="transmembrane region" description="Helical" evidence="1">
    <location>
        <begin position="98"/>
        <end position="117"/>
    </location>
</feature>
<dbReference type="AlphaFoldDB" id="A0A0H3C8Y2"/>
<feature type="transmembrane region" description="Helical" evidence="1">
    <location>
        <begin position="12"/>
        <end position="28"/>
    </location>
</feature>
<dbReference type="RefSeq" id="YP_002517759.1">
    <property type="nucleotide sequence ID" value="NC_011916.1"/>
</dbReference>
<dbReference type="InterPro" id="IPR051533">
    <property type="entry name" value="WaaL-like"/>
</dbReference>
<keyword evidence="1" id="KW-1133">Transmembrane helix</keyword>
<accession>A0A0H3C8Y2</accession>
<dbReference type="HOGENOM" id="CLU_675584_0_0_5"/>
<reference evidence="2 3" key="1">
    <citation type="journal article" date="2010" name="J. Bacteriol.">
        <title>The genetic basis of laboratory adaptation in Caulobacter crescentus.</title>
        <authorList>
            <person name="Marks M.E."/>
            <person name="Castro-Rojas C.M."/>
            <person name="Teiling C."/>
            <person name="Du L."/>
            <person name="Kapatral V."/>
            <person name="Walunas T.L."/>
            <person name="Crosson S."/>
        </authorList>
    </citation>
    <scope>NUCLEOTIDE SEQUENCE [LARGE SCALE GENOMIC DNA]</scope>
    <source>
        <strain evidence="3">NA1000 / CB15N</strain>
    </source>
</reference>
<keyword evidence="1" id="KW-0812">Transmembrane</keyword>
<name>A0A0H3C8Y2_CAUVN</name>
<dbReference type="PANTHER" id="PTHR37422">
    <property type="entry name" value="TEICHURONIC ACID BIOSYNTHESIS PROTEIN TUAE"/>
    <property type="match status" value="1"/>
</dbReference>
<sequence>MIQATVPEPRTRWLGALAVFAMVMTPLVGYLIPLWYAAVLSLVGLLAAPTLVRSRAPLLPMLALVILVGWALISLNWSPAAPHLADLKRDKDVEKFTALKLVLQLALYGAAVAALAQMSHRSARLAGRVMLVGVAFLGLITFADGVLKAAIYQVLHNLTEEPIRPDLAMVKVSMATYPAILLFWPCVRILDAWNFRGRNIAIALIAVCIVAGAHLTGADAPIAALILGGVAWLGTRVIGKPFVRGLIPAVSALFIFAPMVVLWGVRSGLFAWLYMIAPASWDHRLNIWAFTGNLIVEHALRGWGIDASRTFGPAIPLHTHNAALQLWLELGALGAAMAAAFFAWVLYRIVGWTGESRRDGAMAAAVTVSYLVIGGLSFGVWQEWWLALGALAAIACGVAQKSSALRA</sequence>
<dbReference type="OrthoDB" id="8050531at2"/>
<proteinExistence type="predicted"/>
<keyword evidence="1" id="KW-0472">Membrane</keyword>
<feature type="transmembrane region" description="Helical" evidence="1">
    <location>
        <begin position="246"/>
        <end position="265"/>
    </location>
</feature>
<dbReference type="RefSeq" id="WP_010920160.1">
    <property type="nucleotide sequence ID" value="NC_011916.1"/>
</dbReference>
<dbReference type="EMBL" id="CP001340">
    <property type="protein sequence ID" value="ACL95851.1"/>
    <property type="molecule type" value="Genomic_DNA"/>
</dbReference>
<feature type="transmembrane region" description="Helical" evidence="1">
    <location>
        <begin position="222"/>
        <end position="239"/>
    </location>
</feature>
<feature type="transmembrane region" description="Helical" evidence="1">
    <location>
        <begin position="59"/>
        <end position="78"/>
    </location>
</feature>
<feature type="transmembrane region" description="Helical" evidence="1">
    <location>
        <begin position="326"/>
        <end position="347"/>
    </location>
</feature>
<keyword evidence="2" id="KW-0436">Ligase</keyword>
<gene>
    <name evidence="2" type="ordered locus">CCNA_02386</name>
</gene>
<feature type="transmembrane region" description="Helical" evidence="1">
    <location>
        <begin position="199"/>
        <end position="216"/>
    </location>
</feature>
<dbReference type="PANTHER" id="PTHR37422:SF13">
    <property type="entry name" value="LIPOPOLYSACCHARIDE BIOSYNTHESIS PROTEIN PA4999-RELATED"/>
    <property type="match status" value="1"/>
</dbReference>
<dbReference type="KEGG" id="ccs:CCNA_02386"/>
<evidence type="ECO:0000313" key="2">
    <source>
        <dbReference type="EMBL" id="ACL95851.1"/>
    </source>
</evidence>
<feature type="transmembrane region" description="Helical" evidence="1">
    <location>
        <begin position="359"/>
        <end position="378"/>
    </location>
</feature>
<dbReference type="Proteomes" id="UP000001364">
    <property type="component" value="Chromosome"/>
</dbReference>
<evidence type="ECO:0000256" key="1">
    <source>
        <dbReference type="SAM" id="Phobius"/>
    </source>
</evidence>
<dbReference type="PATRIC" id="fig|565050.3.peg.2337"/>
<feature type="transmembrane region" description="Helical" evidence="1">
    <location>
        <begin position="34"/>
        <end position="52"/>
    </location>
</feature>
<protein>
    <submittedName>
        <fullName evidence="2">O-antigen ligase related enzyme</fullName>
    </submittedName>
</protein>
<feature type="transmembrane region" description="Helical" evidence="1">
    <location>
        <begin position="167"/>
        <end position="187"/>
    </location>
</feature>
<dbReference type="GeneID" id="7332341"/>